<reference evidence="1" key="1">
    <citation type="submission" date="2019-04" db="EMBL/GenBank/DDBJ databases">
        <title>Moraxella osloensis CCUG 73412, isolated from corneal scrapings as causative agent of keratitis.</title>
        <authorList>
            <person name="Connolly G."/>
            <person name="Jaen-Luchoro D."/>
            <person name="Pinyeiro-Iglesias B."/>
            <person name="Curry A."/>
            <person name="Knowles S."/>
            <person name="Moore E.R.B."/>
        </authorList>
    </citation>
    <scope>NUCLEOTIDE SEQUENCE</scope>
    <source>
        <strain evidence="1">CCUG 73412</strain>
    </source>
</reference>
<proteinExistence type="predicted"/>
<gene>
    <name evidence="1" type="ORF">E6P75_02760</name>
</gene>
<sequence>MSKEWILQEKETPRFYKKATWIPLRASMLNENGDCKKVGFKSEYFGCGSVAFPPEHRELVEDLDWSCLGIGREIVPYSYEDGYYSPVEEYEYSDKEPLGVNLIFDFPQPVSGNRKWIINPDLIIALRLVQENGKWIRPEEDFTEVIREHFDDKGNHTLIEIKKEYLLDYLSARNLNLRLSYYRQRVENVHSISQSIYNGLKNYREVRDDGEFELLVRDLESVYGGGFASFKVWRTDIDEEDDAPIMGEETNENTDYEQFTGYIRGEKGVRIEGEFWRNEWIENNSKSVRIRRDTDDMLPYFIVETDGSRMPSHDLNNEDVGRWLWFKSNIINELLSHRGFHLEWYTAKTGGIKSTSGYQIHFGINGEDLINVYAYDIARLNSWEQHLWSAQNVAPSGKVSDELLASQVKATPANTYAVEHILLEIMRLLERDFKRFYNIDLFNNEIDKDDYSKKIMRFNSQDTASLLRLAKDLVRYFSDRLNVKELRTVSTHPDKV</sequence>
<evidence type="ECO:0000313" key="1">
    <source>
        <dbReference type="EMBL" id="MDI4509132.1"/>
    </source>
</evidence>
<protein>
    <submittedName>
        <fullName evidence="1">Uncharacterized protein</fullName>
    </submittedName>
</protein>
<organism evidence="1">
    <name type="scientific">Faucicola osloensis</name>
    <name type="common">Moraxella osloensis</name>
    <dbReference type="NCBI Taxonomy" id="34062"/>
    <lineage>
        <taxon>Bacteria</taxon>
        <taxon>Pseudomonadati</taxon>
        <taxon>Pseudomonadota</taxon>
        <taxon>Gammaproteobacteria</taxon>
        <taxon>Moraxellales</taxon>
        <taxon>Moraxellaceae</taxon>
        <taxon>Faucicola</taxon>
    </lineage>
</organism>
<dbReference type="EMBL" id="SSCJ01000001">
    <property type="protein sequence ID" value="MDI4509132.1"/>
    <property type="molecule type" value="Genomic_DNA"/>
</dbReference>
<name>A0AAW6T903_FAUOS</name>
<accession>A0AAW6T903</accession>
<comment type="caution">
    <text evidence="1">The sequence shown here is derived from an EMBL/GenBank/DDBJ whole genome shotgun (WGS) entry which is preliminary data.</text>
</comment>
<dbReference type="AlphaFoldDB" id="A0AAW6T903"/>